<evidence type="ECO:0000256" key="1">
    <source>
        <dbReference type="SAM" id="Phobius"/>
    </source>
</evidence>
<dbReference type="EMBL" id="FUKO01000002">
    <property type="protein sequence ID" value="SJN15325.1"/>
    <property type="molecule type" value="Genomic_DNA"/>
</dbReference>
<dbReference type="PANTHER" id="PTHR34821:SF2">
    <property type="entry name" value="INNER MEMBRANE PROTEIN YDCZ"/>
    <property type="match status" value="1"/>
</dbReference>
<feature type="transmembrane region" description="Helical" evidence="1">
    <location>
        <begin position="256"/>
        <end position="276"/>
    </location>
</feature>
<sequence>METAYASAPTSEQCISGNVALMTESRPLPTWIALGGAVSIGAMTAVQARINGVLGVRIDDGIVAGLVSFGVGLVFLAVLMLSIRSARDGAKRMFSGIRRRTIPFWMLLGGTCGALTVSTQGFVAGVLGVSLFTVGVVAGQTLHGLLLDRIGFGPSGVVAVTPGRVIGGFLALAAVAISLGGDVLAHAPLWLLLLPFFAGAGIAWQAAANGRLARTVSSPLSATLMSFISGTTVLILASVISIAVRGMPGAFPAEPWLYLGGLLGFTYILLGAYLVVHTGVLLLGLGSVLGQLVTSIAIDLIWPVDAGPAIWQLVAMVVVAVASVIVAMPRRQR</sequence>
<evidence type="ECO:0000313" key="3">
    <source>
        <dbReference type="Proteomes" id="UP000196320"/>
    </source>
</evidence>
<feature type="transmembrane region" description="Helical" evidence="1">
    <location>
        <begin position="281"/>
        <end position="303"/>
    </location>
</feature>
<organism evidence="2 3">
    <name type="scientific">Microbacterium esteraromaticum</name>
    <dbReference type="NCBI Taxonomy" id="57043"/>
    <lineage>
        <taxon>Bacteria</taxon>
        <taxon>Bacillati</taxon>
        <taxon>Actinomycetota</taxon>
        <taxon>Actinomycetes</taxon>
        <taxon>Micrococcales</taxon>
        <taxon>Microbacteriaceae</taxon>
        <taxon>Microbacterium</taxon>
    </lineage>
</organism>
<dbReference type="Proteomes" id="UP000196320">
    <property type="component" value="Unassembled WGS sequence"/>
</dbReference>
<gene>
    <name evidence="2" type="ORF">FM104_00150</name>
</gene>
<proteinExistence type="predicted"/>
<reference evidence="2 3" key="1">
    <citation type="submission" date="2017-02" db="EMBL/GenBank/DDBJ databases">
        <authorList>
            <person name="Peterson S.W."/>
        </authorList>
    </citation>
    <scope>NUCLEOTIDE SEQUENCE [LARGE SCALE GENOMIC DNA]</scope>
    <source>
        <strain evidence="2 3">B Mb 05.01</strain>
    </source>
</reference>
<feature type="transmembrane region" description="Helical" evidence="1">
    <location>
        <begin position="309"/>
        <end position="328"/>
    </location>
</feature>
<name>A0A1R4I660_9MICO</name>
<keyword evidence="1" id="KW-1133">Transmembrane helix</keyword>
<keyword evidence="1" id="KW-0812">Transmembrane</keyword>
<dbReference type="Pfam" id="PF04657">
    <property type="entry name" value="DMT_YdcZ"/>
    <property type="match status" value="2"/>
</dbReference>
<accession>A0A1R4I660</accession>
<dbReference type="AlphaFoldDB" id="A0A1R4I660"/>
<feature type="transmembrane region" description="Helical" evidence="1">
    <location>
        <begin position="62"/>
        <end position="83"/>
    </location>
</feature>
<feature type="transmembrane region" description="Helical" evidence="1">
    <location>
        <begin position="104"/>
        <end position="123"/>
    </location>
</feature>
<dbReference type="InterPro" id="IPR006750">
    <property type="entry name" value="YdcZ"/>
</dbReference>
<evidence type="ECO:0000313" key="2">
    <source>
        <dbReference type="EMBL" id="SJN15325.1"/>
    </source>
</evidence>
<feature type="transmembrane region" description="Helical" evidence="1">
    <location>
        <begin position="220"/>
        <end position="244"/>
    </location>
</feature>
<dbReference type="GO" id="GO:0005886">
    <property type="term" value="C:plasma membrane"/>
    <property type="evidence" value="ECO:0007669"/>
    <property type="project" value="TreeGrafter"/>
</dbReference>
<feature type="transmembrane region" description="Helical" evidence="1">
    <location>
        <begin position="31"/>
        <end position="50"/>
    </location>
</feature>
<dbReference type="PANTHER" id="PTHR34821">
    <property type="entry name" value="INNER MEMBRANE PROTEIN YDCZ"/>
    <property type="match status" value="1"/>
</dbReference>
<feature type="transmembrane region" description="Helical" evidence="1">
    <location>
        <begin position="129"/>
        <end position="147"/>
    </location>
</feature>
<keyword evidence="1" id="KW-0472">Membrane</keyword>
<feature type="transmembrane region" description="Helical" evidence="1">
    <location>
        <begin position="187"/>
        <end position="208"/>
    </location>
</feature>
<protein>
    <submittedName>
        <fullName evidence="2">Putative inner membrane protein</fullName>
    </submittedName>
</protein>
<feature type="transmembrane region" description="Helical" evidence="1">
    <location>
        <begin position="159"/>
        <end position="181"/>
    </location>
</feature>
<keyword evidence="3" id="KW-1185">Reference proteome</keyword>